<gene>
    <name evidence="1" type="ORF">BDK51DRAFT_36493</name>
</gene>
<name>A0A4P9WFU4_9FUNG</name>
<dbReference type="Proteomes" id="UP000269721">
    <property type="component" value="Unassembled WGS sequence"/>
</dbReference>
<dbReference type="EMBL" id="KZ995447">
    <property type="protein sequence ID" value="RKO90653.1"/>
    <property type="molecule type" value="Genomic_DNA"/>
</dbReference>
<protein>
    <submittedName>
        <fullName evidence="1">Uncharacterized protein</fullName>
    </submittedName>
</protein>
<organism evidence="1 2">
    <name type="scientific">Blyttiomyces helicus</name>
    <dbReference type="NCBI Taxonomy" id="388810"/>
    <lineage>
        <taxon>Eukaryota</taxon>
        <taxon>Fungi</taxon>
        <taxon>Fungi incertae sedis</taxon>
        <taxon>Chytridiomycota</taxon>
        <taxon>Chytridiomycota incertae sedis</taxon>
        <taxon>Chytridiomycetes</taxon>
        <taxon>Chytridiomycetes incertae sedis</taxon>
        <taxon>Blyttiomyces</taxon>
    </lineage>
</organism>
<evidence type="ECO:0000313" key="2">
    <source>
        <dbReference type="Proteomes" id="UP000269721"/>
    </source>
</evidence>
<proteinExistence type="predicted"/>
<dbReference type="AlphaFoldDB" id="A0A4P9WFU4"/>
<reference evidence="2" key="1">
    <citation type="journal article" date="2018" name="Nat. Microbiol.">
        <title>Leveraging single-cell genomics to expand the fungal tree of life.</title>
        <authorList>
            <person name="Ahrendt S.R."/>
            <person name="Quandt C.A."/>
            <person name="Ciobanu D."/>
            <person name="Clum A."/>
            <person name="Salamov A."/>
            <person name="Andreopoulos B."/>
            <person name="Cheng J.F."/>
            <person name="Woyke T."/>
            <person name="Pelin A."/>
            <person name="Henrissat B."/>
            <person name="Reynolds N.K."/>
            <person name="Benny G.L."/>
            <person name="Smith M.E."/>
            <person name="James T.Y."/>
            <person name="Grigoriev I.V."/>
        </authorList>
    </citation>
    <scope>NUCLEOTIDE SEQUENCE [LARGE SCALE GENOMIC DNA]</scope>
</reference>
<evidence type="ECO:0000313" key="1">
    <source>
        <dbReference type="EMBL" id="RKO90653.1"/>
    </source>
</evidence>
<keyword evidence="2" id="KW-1185">Reference proteome</keyword>
<sequence>MNDFGQVTDEQGFDHPVLLASEKIHNSNVQSPRRSISTTRPFTKVYWELLLNAGYASKACAFGTLQSSRGDSSLSMPRLDDFPRLCGGIIQLEVLVAVEVSLICPRFIKQQTKTSAISLGRRYISSEARLYCGANLNKRTHLPGIGFPSAATLGLAVEPDRGYMDEEMEQRPREQTTEKGPDERILILSAWHQQHHNLERRGRVALA</sequence>
<accession>A0A4P9WFU4</accession>